<evidence type="ECO:0000313" key="3">
    <source>
        <dbReference type="Proteomes" id="UP000812966"/>
    </source>
</evidence>
<name>A0A8K0NQU2_9TREE</name>
<dbReference type="Proteomes" id="UP000812966">
    <property type="component" value="Unassembled WGS sequence"/>
</dbReference>
<proteinExistence type="predicted"/>
<keyword evidence="1" id="KW-0732">Signal</keyword>
<evidence type="ECO:0000313" key="2">
    <source>
        <dbReference type="EMBL" id="KAG7571510.1"/>
    </source>
</evidence>
<evidence type="ECO:0000256" key="1">
    <source>
        <dbReference type="SAM" id="SignalP"/>
    </source>
</evidence>
<feature type="signal peptide" evidence="1">
    <location>
        <begin position="1"/>
        <end position="20"/>
    </location>
</feature>
<gene>
    <name evidence="2" type="ORF">FFLO_00526</name>
</gene>
<protein>
    <submittedName>
        <fullName evidence="2">Uncharacterized protein</fullName>
    </submittedName>
</protein>
<organism evidence="2 3">
    <name type="scientific">Filobasidium floriforme</name>
    <dbReference type="NCBI Taxonomy" id="5210"/>
    <lineage>
        <taxon>Eukaryota</taxon>
        <taxon>Fungi</taxon>
        <taxon>Dikarya</taxon>
        <taxon>Basidiomycota</taxon>
        <taxon>Agaricomycotina</taxon>
        <taxon>Tremellomycetes</taxon>
        <taxon>Filobasidiales</taxon>
        <taxon>Filobasidiaceae</taxon>
        <taxon>Filobasidium</taxon>
    </lineage>
</organism>
<keyword evidence="3" id="KW-1185">Reference proteome</keyword>
<dbReference type="EMBL" id="JABELV010000006">
    <property type="protein sequence ID" value="KAG7571510.1"/>
    <property type="molecule type" value="Genomic_DNA"/>
</dbReference>
<accession>A0A8K0NQU2</accession>
<reference evidence="2" key="1">
    <citation type="submission" date="2020-04" db="EMBL/GenBank/DDBJ databases">
        <title>Analysis of mating type loci in Filobasidium floriforme.</title>
        <authorList>
            <person name="Nowrousian M."/>
        </authorList>
    </citation>
    <scope>NUCLEOTIDE SEQUENCE</scope>
    <source>
        <strain evidence="2">CBS 6242</strain>
    </source>
</reference>
<dbReference type="AlphaFoldDB" id="A0A8K0NQU2"/>
<feature type="chain" id="PRO_5035471935" evidence="1">
    <location>
        <begin position="21"/>
        <end position="281"/>
    </location>
</feature>
<comment type="caution">
    <text evidence="2">The sequence shown here is derived from an EMBL/GenBank/DDBJ whole genome shotgun (WGS) entry which is preliminary data.</text>
</comment>
<sequence length="281" mass="32715">MLSISLFYTSLLATLPTALGAFDRDGEDWRYLQQFFQWTHDKLEGKPRQDADAARGMGTWWDVGKSKNFGQVENHLRPANETGARCGVVFYYDNMFARARLNKTGNIDQALTRPFVSRDWKDDDDNLAEYPGRKADKDDNGGRCSVVFHNAAIHNYSGDSYFVLTNAQGDRQQDWWPVSNFKNETQQFPGTPTEQNAIWDQFDGWERQEAGNVPNFMMPPMPPKTKYIRDWVQHYADTVWAGNVPNPYRYRRGHAIWKRYSTIDQFWGWGEDDRYITDPPI</sequence>